<dbReference type="CDD" id="cd00198">
    <property type="entry name" value="vWFA"/>
    <property type="match status" value="1"/>
</dbReference>
<feature type="region of interest" description="Disordered" evidence="4">
    <location>
        <begin position="123"/>
        <end position="163"/>
    </location>
</feature>
<dbReference type="InterPro" id="IPR056861">
    <property type="entry name" value="HMCN1-like_VWA"/>
</dbReference>
<dbReference type="PANTHER" id="PTHR47763">
    <property type="entry name" value="ALPHA-PROTEIN KINASE VWKA"/>
    <property type="match status" value="1"/>
</dbReference>
<keyword evidence="2" id="KW-0964">Secreted</keyword>
<evidence type="ECO:0000256" key="4">
    <source>
        <dbReference type="SAM" id="MobiDB-lite"/>
    </source>
</evidence>
<dbReference type="SMART" id="SM00327">
    <property type="entry name" value="VWA"/>
    <property type="match status" value="1"/>
</dbReference>
<gene>
    <name evidence="7" type="ORF">K3148_00575</name>
</gene>
<organism evidence="7 8">
    <name type="scientific">Qipengyuania aurantiaca</name>
    <dbReference type="NCBI Taxonomy" id="2867233"/>
    <lineage>
        <taxon>Bacteria</taxon>
        <taxon>Pseudomonadati</taxon>
        <taxon>Pseudomonadota</taxon>
        <taxon>Alphaproteobacteria</taxon>
        <taxon>Sphingomonadales</taxon>
        <taxon>Erythrobacteraceae</taxon>
        <taxon>Qipengyuania</taxon>
    </lineage>
</organism>
<dbReference type="SUPFAM" id="SSF53300">
    <property type="entry name" value="vWA-like"/>
    <property type="match status" value="1"/>
</dbReference>
<name>A0ABX8ZLR2_9SPHN</name>
<dbReference type="InterPro" id="IPR002035">
    <property type="entry name" value="VWF_A"/>
</dbReference>
<evidence type="ECO:0000256" key="1">
    <source>
        <dbReference type="ARBA" id="ARBA00004613"/>
    </source>
</evidence>
<dbReference type="InterPro" id="IPR052969">
    <property type="entry name" value="Thr-specific_kinase-like"/>
</dbReference>
<protein>
    <submittedName>
        <fullName evidence="7">VWA domain-containing protein</fullName>
    </submittedName>
</protein>
<accession>A0ABX8ZLR2</accession>
<dbReference type="Pfam" id="PF25106">
    <property type="entry name" value="VWA_4"/>
    <property type="match status" value="1"/>
</dbReference>
<dbReference type="InterPro" id="IPR036465">
    <property type="entry name" value="vWFA_dom_sf"/>
</dbReference>
<feature type="region of interest" description="Disordered" evidence="4">
    <location>
        <begin position="26"/>
        <end position="47"/>
    </location>
</feature>
<keyword evidence="3 5" id="KW-0732">Signal</keyword>
<dbReference type="EMBL" id="CP081295">
    <property type="protein sequence ID" value="QZD89945.1"/>
    <property type="molecule type" value="Genomic_DNA"/>
</dbReference>
<evidence type="ECO:0000256" key="2">
    <source>
        <dbReference type="ARBA" id="ARBA00022525"/>
    </source>
</evidence>
<dbReference type="RefSeq" id="WP_221425421.1">
    <property type="nucleotide sequence ID" value="NZ_CP081295.1"/>
</dbReference>
<proteinExistence type="predicted"/>
<evidence type="ECO:0000313" key="7">
    <source>
        <dbReference type="EMBL" id="QZD89945.1"/>
    </source>
</evidence>
<evidence type="ECO:0000256" key="3">
    <source>
        <dbReference type="ARBA" id="ARBA00022729"/>
    </source>
</evidence>
<evidence type="ECO:0000256" key="5">
    <source>
        <dbReference type="SAM" id="SignalP"/>
    </source>
</evidence>
<dbReference type="Gene3D" id="3.40.50.410">
    <property type="entry name" value="von Willebrand factor, type A domain"/>
    <property type="match status" value="1"/>
</dbReference>
<reference evidence="7 8" key="1">
    <citation type="submission" date="2021-08" db="EMBL/GenBank/DDBJ databases">
        <title>Comparative Genomics Analysis of the Genus Qipengyuania Reveals Extensive Genetic Diversity and Metabolic Versatility, Including the Description of Fifteen Novel Species.</title>
        <authorList>
            <person name="Liu Y."/>
        </authorList>
    </citation>
    <scope>NUCLEOTIDE SEQUENCE [LARGE SCALE GENOMIC DNA]</scope>
    <source>
        <strain evidence="7 8">1NDH13</strain>
    </source>
</reference>
<dbReference type="PANTHER" id="PTHR47763:SF1">
    <property type="entry name" value="DUF659 DOMAIN-CONTAINING PROTEIN"/>
    <property type="match status" value="1"/>
</dbReference>
<evidence type="ECO:0000259" key="6">
    <source>
        <dbReference type="PROSITE" id="PS50234"/>
    </source>
</evidence>
<feature type="signal peptide" evidence="5">
    <location>
        <begin position="1"/>
        <end position="23"/>
    </location>
</feature>
<feature type="chain" id="PRO_5046798870" evidence="5">
    <location>
        <begin position="24"/>
        <end position="527"/>
    </location>
</feature>
<dbReference type="Proteomes" id="UP000824281">
    <property type="component" value="Chromosome"/>
</dbReference>
<comment type="subcellular location">
    <subcellularLocation>
        <location evidence="1">Secreted</location>
    </subcellularLocation>
</comment>
<sequence length="527" mass="56880">MKKMIAGACALSLLAPGPAVLQAQGEQAEAGTSVPPPLRDLGYCRTPAPLPDLGKEALVDQQQHLRRLPPPPPVAMEVAPAPPPPPAASVADEGESIVVTGSRIKRGTMESASPVTTVDAARAAPPAVAPPPPASSAMPSYPPPPYPPRPPQPRPQSGLLTAGEHDDLLNPELYADYVRKSDLGQRIAALPVLDTSRILRVEAKDARGQAVPFMPIELRCEDGNSITLNSVADGSAVFFPALDRLSDTVWVRAGRSEWRMVRLSADEGAQSVTIRSDRAAQAVRKLDLALVVDVTGSMGDELRYLQAELRSIIDQLEARHRDIDIRVAFSFYRDEGDDFITQTFDFDSDVSRAQTRLAAQHAGGGGDYEEAMQDALVRAAQLEWRDDAVKSLLLVGDAPPHDRDIPQTWLAAEHLRAERVHVVPVGASGVADVAEYVMRAMAAATQSRYTFLTDDSGIGNPHAKPAIDCYLVTRLDQLLRRVIDSQISGRRIEPEKNEVIRAVGEYDAGKCILPPDFAQSSNRDKAG</sequence>
<keyword evidence="8" id="KW-1185">Reference proteome</keyword>
<evidence type="ECO:0000313" key="8">
    <source>
        <dbReference type="Proteomes" id="UP000824281"/>
    </source>
</evidence>
<feature type="domain" description="VWFA" evidence="6">
    <location>
        <begin position="287"/>
        <end position="482"/>
    </location>
</feature>
<dbReference type="PROSITE" id="PS50234">
    <property type="entry name" value="VWFA"/>
    <property type="match status" value="1"/>
</dbReference>
<feature type="compositionally biased region" description="Pro residues" evidence="4">
    <location>
        <begin position="127"/>
        <end position="154"/>
    </location>
</feature>